<feature type="compositionally biased region" description="Polar residues" evidence="1">
    <location>
        <begin position="586"/>
        <end position="595"/>
    </location>
</feature>
<dbReference type="Pfam" id="PF09039">
    <property type="entry name" value="HTH_Tnp_Mu_2"/>
    <property type="match status" value="1"/>
</dbReference>
<dbReference type="Gene3D" id="1.10.10.60">
    <property type="entry name" value="Homeodomain-like"/>
    <property type="match status" value="1"/>
</dbReference>
<feature type="compositionally biased region" description="Basic and acidic residues" evidence="1">
    <location>
        <begin position="569"/>
        <end position="582"/>
    </location>
</feature>
<reference evidence="3 4" key="1">
    <citation type="journal article" date="2018" name="Nat. Biotechnol.">
        <title>A standardized bacterial taxonomy based on genome phylogeny substantially revises the tree of life.</title>
        <authorList>
            <person name="Parks D.H."/>
            <person name="Chuvochina M."/>
            <person name="Waite D.W."/>
            <person name="Rinke C."/>
            <person name="Skarshewski A."/>
            <person name="Chaumeil P.A."/>
            <person name="Hugenholtz P."/>
        </authorList>
    </citation>
    <scope>NUCLEOTIDE SEQUENCE [LARGE SCALE GENOMIC DNA]</scope>
    <source>
        <strain evidence="3">UBA10378</strain>
    </source>
</reference>
<sequence>MTGSATSVRFSYEPGTRVQCRGEEWIIHSQIGSDQLMLEGKSGERTIVVKSYEVTPPSNAAKAKPVSAIPDDDYQTAKERYEILEPVLNGARRDRGKLVKDAAKSSSNTVQTIYGWIRKFETTGTISSLAPRRKGSQRGDRRIDAKVEAIIHSMIEREYLNKQRKSVKSVYTQIEMACADAGISKPPCLDTVRKRIQALPPREVTAKRFGEKAARDKFDAAAGKFPNGEHPLQTVQIDHTVLDIILVNRKDREPTTRPTLTIAIDVFSGMVAGLHLSFEPPSVTSVGMCLYRSVTHKDRYLKELGVDGDWPVWGLPVSLHVDNAKEFQSNSLREGCAEHGIDLQHRPVRRPEFGGHVERTFRSINTLIHELPGTTKSNIQDRGEYKSEKEALLTIDELEKLLVGHIVNKLHTNPRRSDGASPFDRWEEGIRAVGQPKPIQDTRKFLIDFLPQESRTVQTTGIQWGYIYYFDLKIKKWIGSKRDFKVKRDPRDISKIYFLDPELGEYLEIHTADGRLLPFSLAEHNAAIARLKAAKAPRTQSRIYAEVLRQRETEEAARKQKRSKKARRKSDQDARNRRELNEIHGSATSESSTELQVIEGGLARNSENSDKRTKRTFKLRPKDGQKRYEDW</sequence>
<dbReference type="InterPro" id="IPR012337">
    <property type="entry name" value="RNaseH-like_sf"/>
</dbReference>
<dbReference type="InterPro" id="IPR015126">
    <property type="entry name" value="Mu_I-gamma"/>
</dbReference>
<accession>A0A356W726</accession>
<protein>
    <recommendedName>
        <fullName evidence="2">Integrase catalytic domain-containing protein</fullName>
    </recommendedName>
</protein>
<dbReference type="EMBL" id="DOGS01000225">
    <property type="protein sequence ID" value="HBQ49427.1"/>
    <property type="molecule type" value="Genomic_DNA"/>
</dbReference>
<evidence type="ECO:0000259" key="2">
    <source>
        <dbReference type="PROSITE" id="PS50994"/>
    </source>
</evidence>
<dbReference type="InterPro" id="IPR036397">
    <property type="entry name" value="RNaseH_sf"/>
</dbReference>
<dbReference type="PROSITE" id="PS50994">
    <property type="entry name" value="INTEGRASE"/>
    <property type="match status" value="1"/>
</dbReference>
<feature type="compositionally biased region" description="Basic residues" evidence="1">
    <location>
        <begin position="559"/>
        <end position="568"/>
    </location>
</feature>
<evidence type="ECO:0000313" key="4">
    <source>
        <dbReference type="Proteomes" id="UP000263957"/>
    </source>
</evidence>
<dbReference type="Gene3D" id="3.30.420.10">
    <property type="entry name" value="Ribonuclease H-like superfamily/Ribonuclease H"/>
    <property type="match status" value="1"/>
</dbReference>
<comment type="caution">
    <text evidence="3">The sequence shown here is derived from an EMBL/GenBank/DDBJ whole genome shotgun (WGS) entry which is preliminary data.</text>
</comment>
<evidence type="ECO:0000313" key="3">
    <source>
        <dbReference type="EMBL" id="HBQ49427.1"/>
    </source>
</evidence>
<feature type="compositionally biased region" description="Basic and acidic residues" evidence="1">
    <location>
        <begin position="620"/>
        <end position="631"/>
    </location>
</feature>
<feature type="domain" description="Integrase catalytic" evidence="2">
    <location>
        <begin position="227"/>
        <end position="430"/>
    </location>
</feature>
<gene>
    <name evidence="3" type="ORF">DD728_11205</name>
</gene>
<name>A0A356W726_9PROT</name>
<dbReference type="Proteomes" id="UP000263957">
    <property type="component" value="Unassembled WGS sequence"/>
</dbReference>
<dbReference type="Pfam" id="PF09299">
    <property type="entry name" value="Mu-transpos_C"/>
    <property type="match status" value="1"/>
</dbReference>
<organism evidence="3 4">
    <name type="scientific">Hyphomonas atlantica</name>
    <dbReference type="NCBI Taxonomy" id="1280948"/>
    <lineage>
        <taxon>Bacteria</taxon>
        <taxon>Pseudomonadati</taxon>
        <taxon>Pseudomonadota</taxon>
        <taxon>Alphaproteobacteria</taxon>
        <taxon>Hyphomonadales</taxon>
        <taxon>Hyphomonadaceae</taxon>
        <taxon>Hyphomonas</taxon>
    </lineage>
</organism>
<dbReference type="InterPro" id="IPR001584">
    <property type="entry name" value="Integrase_cat-core"/>
</dbReference>
<feature type="region of interest" description="Disordered" evidence="1">
    <location>
        <begin position="554"/>
        <end position="631"/>
    </location>
</feature>
<dbReference type="SUPFAM" id="SSF53098">
    <property type="entry name" value="Ribonuclease H-like"/>
    <property type="match status" value="1"/>
</dbReference>
<dbReference type="AlphaFoldDB" id="A0A356W726"/>
<evidence type="ECO:0000256" key="1">
    <source>
        <dbReference type="SAM" id="MobiDB-lite"/>
    </source>
</evidence>
<dbReference type="GO" id="GO:0015074">
    <property type="term" value="P:DNA integration"/>
    <property type="evidence" value="ECO:0007669"/>
    <property type="project" value="InterPro"/>
</dbReference>
<dbReference type="GO" id="GO:0003676">
    <property type="term" value="F:nucleic acid binding"/>
    <property type="evidence" value="ECO:0007669"/>
    <property type="project" value="InterPro"/>
</dbReference>
<proteinExistence type="predicted"/>
<dbReference type="InterPro" id="IPR015378">
    <property type="entry name" value="Transposase-like_Mu_C"/>
</dbReference>